<proteinExistence type="predicted"/>
<evidence type="ECO:0000313" key="2">
    <source>
        <dbReference type="Proteomes" id="UP000695022"/>
    </source>
</evidence>
<keyword evidence="2" id="KW-1185">Reference proteome</keyword>
<reference evidence="3" key="1">
    <citation type="submission" date="2025-08" db="UniProtKB">
        <authorList>
            <consortium name="RefSeq"/>
        </authorList>
    </citation>
    <scope>IDENTIFICATION</scope>
</reference>
<evidence type="ECO:0000256" key="1">
    <source>
        <dbReference type="SAM" id="MobiDB-lite"/>
    </source>
</evidence>
<sequence>MKSWKDVEKYQGLTEREKQDFNKGGGVGGGGEVMADSPLSPPLMRSSRSSEPALSFRTKGQNPVCEWTNRLNCDHAEPSRQLASRGPLNASGSRRRLVPEACR</sequence>
<name>A0ABM1F6G5_PRICU</name>
<feature type="region of interest" description="Disordered" evidence="1">
    <location>
        <begin position="78"/>
        <end position="103"/>
    </location>
</feature>
<dbReference type="GeneID" id="106819987"/>
<dbReference type="RefSeq" id="XP_014680036.1">
    <property type="nucleotide sequence ID" value="XM_014824550.1"/>
</dbReference>
<organism evidence="2 3">
    <name type="scientific">Priapulus caudatus</name>
    <name type="common">Priapulid worm</name>
    <dbReference type="NCBI Taxonomy" id="37621"/>
    <lineage>
        <taxon>Eukaryota</taxon>
        <taxon>Metazoa</taxon>
        <taxon>Ecdysozoa</taxon>
        <taxon>Scalidophora</taxon>
        <taxon>Priapulida</taxon>
        <taxon>Priapulimorpha</taxon>
        <taxon>Priapulimorphida</taxon>
        <taxon>Priapulidae</taxon>
        <taxon>Priapulus</taxon>
    </lineage>
</organism>
<evidence type="ECO:0000313" key="3">
    <source>
        <dbReference type="RefSeq" id="XP_014680036.1"/>
    </source>
</evidence>
<dbReference type="Proteomes" id="UP000695022">
    <property type="component" value="Unplaced"/>
</dbReference>
<protein>
    <submittedName>
        <fullName evidence="3">Uncharacterized protein LOC106819987</fullName>
    </submittedName>
</protein>
<feature type="region of interest" description="Disordered" evidence="1">
    <location>
        <begin position="1"/>
        <end position="61"/>
    </location>
</feature>
<accession>A0ABM1F6G5</accession>
<gene>
    <name evidence="3" type="primary">LOC106819987</name>
</gene>
<feature type="compositionally biased region" description="Gly residues" evidence="1">
    <location>
        <begin position="23"/>
        <end position="32"/>
    </location>
</feature>
<feature type="compositionally biased region" description="Basic and acidic residues" evidence="1">
    <location>
        <begin position="1"/>
        <end position="21"/>
    </location>
</feature>